<comment type="caution">
    <text evidence="2">The sequence shown here is derived from an EMBL/GenBank/DDBJ whole genome shotgun (WGS) entry which is preliminary data.</text>
</comment>
<feature type="compositionally biased region" description="Polar residues" evidence="1">
    <location>
        <begin position="23"/>
        <end position="39"/>
    </location>
</feature>
<reference evidence="2 3" key="1">
    <citation type="submission" date="2019-03" db="EMBL/GenBank/DDBJ databases">
        <title>Rhodosporidium diobovatum UCD-FST 08-225 genome sequencing, assembly, and annotation.</title>
        <authorList>
            <person name="Fakankun I.U."/>
            <person name="Fristensky B."/>
            <person name="Levin D.B."/>
        </authorList>
    </citation>
    <scope>NUCLEOTIDE SEQUENCE [LARGE SCALE GENOMIC DNA]</scope>
    <source>
        <strain evidence="2 3">UCD-FST 08-225</strain>
    </source>
</reference>
<dbReference type="AlphaFoldDB" id="A0A5C5FLK6"/>
<name>A0A5C5FLK6_9BASI</name>
<dbReference type="Proteomes" id="UP000311382">
    <property type="component" value="Unassembled WGS sequence"/>
</dbReference>
<feature type="compositionally biased region" description="Basic and acidic residues" evidence="1">
    <location>
        <begin position="208"/>
        <end position="219"/>
    </location>
</feature>
<evidence type="ECO:0000313" key="2">
    <source>
        <dbReference type="EMBL" id="TNY17192.1"/>
    </source>
</evidence>
<accession>A0A5C5FLK6</accession>
<organism evidence="2 3">
    <name type="scientific">Rhodotorula diobovata</name>
    <dbReference type="NCBI Taxonomy" id="5288"/>
    <lineage>
        <taxon>Eukaryota</taxon>
        <taxon>Fungi</taxon>
        <taxon>Dikarya</taxon>
        <taxon>Basidiomycota</taxon>
        <taxon>Pucciniomycotina</taxon>
        <taxon>Microbotryomycetes</taxon>
        <taxon>Sporidiobolales</taxon>
        <taxon>Sporidiobolaceae</taxon>
        <taxon>Rhodotorula</taxon>
    </lineage>
</organism>
<proteinExistence type="predicted"/>
<dbReference type="EMBL" id="SOZI01000231">
    <property type="protein sequence ID" value="TNY17192.1"/>
    <property type="molecule type" value="Genomic_DNA"/>
</dbReference>
<evidence type="ECO:0000256" key="1">
    <source>
        <dbReference type="SAM" id="MobiDB-lite"/>
    </source>
</evidence>
<keyword evidence="3" id="KW-1185">Reference proteome</keyword>
<sequence length="219" mass="23845">MLSESGNHLLSMGAREVHRPLSSHPSSTPAAESCSTGSLLKTARSTRKGTPATSACTPCDPLALLIAPHRPRLGSARRYPPGGRVYARRHGNDPSFNPHTGCGDHPSPPLPARAIRAAQHPLRLARLAQPNLAAPLPRRRLPSPHDPAHRPAPPPPRPPHRLRDQARRPHPRCRPPRDPPRPDCRAPAWDGGPARRRRAGAAAPRRARRDERADTCASR</sequence>
<gene>
    <name evidence="2" type="ORF">DMC30DRAFT_137169</name>
</gene>
<evidence type="ECO:0000313" key="3">
    <source>
        <dbReference type="Proteomes" id="UP000311382"/>
    </source>
</evidence>
<feature type="region of interest" description="Disordered" evidence="1">
    <location>
        <begin position="129"/>
        <end position="219"/>
    </location>
</feature>
<protein>
    <submittedName>
        <fullName evidence="2">Uncharacterized protein</fullName>
    </submittedName>
</protein>
<feature type="region of interest" description="Disordered" evidence="1">
    <location>
        <begin position="73"/>
        <end position="112"/>
    </location>
</feature>
<feature type="region of interest" description="Disordered" evidence="1">
    <location>
        <begin position="1"/>
        <end position="58"/>
    </location>
</feature>
<feature type="compositionally biased region" description="Basic and acidic residues" evidence="1">
    <location>
        <begin position="175"/>
        <end position="184"/>
    </location>
</feature>